<dbReference type="EC" id="6.1.1.21" evidence="11"/>
<dbReference type="PANTHER" id="PTHR43707">
    <property type="entry name" value="HISTIDYL-TRNA SYNTHETASE"/>
    <property type="match status" value="1"/>
</dbReference>
<dbReference type="Proteomes" id="UP000515847">
    <property type="component" value="Chromosome"/>
</dbReference>
<keyword evidence="6 11" id="KW-0547">Nucleotide-binding</keyword>
<evidence type="ECO:0000256" key="4">
    <source>
        <dbReference type="ARBA" id="ARBA00022490"/>
    </source>
</evidence>
<feature type="binding site" evidence="12">
    <location>
        <position position="126"/>
    </location>
    <ligand>
        <name>L-histidine</name>
        <dbReference type="ChEBI" id="CHEBI:57595"/>
    </ligand>
</feature>
<evidence type="ECO:0000256" key="5">
    <source>
        <dbReference type="ARBA" id="ARBA00022598"/>
    </source>
</evidence>
<dbReference type="GO" id="GO:0005737">
    <property type="term" value="C:cytoplasm"/>
    <property type="evidence" value="ECO:0007669"/>
    <property type="project" value="UniProtKB-SubCell"/>
</dbReference>
<name>A0A7G6DZP5_THEFR</name>
<dbReference type="Pfam" id="PF13393">
    <property type="entry name" value="tRNA-synt_His"/>
    <property type="match status" value="1"/>
</dbReference>
<dbReference type="KEGG" id="tfr:BR63_02620"/>
<dbReference type="AlphaFoldDB" id="A0A7G6DZP5"/>
<comment type="similarity">
    <text evidence="2 11">Belongs to the class-II aminoacyl-tRNA synthetase family.</text>
</comment>
<feature type="domain" description="Aminoacyl-transfer RNA synthetases class-II family profile" evidence="13">
    <location>
        <begin position="23"/>
        <end position="322"/>
    </location>
</feature>
<evidence type="ECO:0000259" key="13">
    <source>
        <dbReference type="PROSITE" id="PS50862"/>
    </source>
</evidence>
<dbReference type="PROSITE" id="PS50862">
    <property type="entry name" value="AA_TRNA_LIGASE_II"/>
    <property type="match status" value="1"/>
</dbReference>
<comment type="subunit">
    <text evidence="3 11">Homodimer.</text>
</comment>
<keyword evidence="4 11" id="KW-0963">Cytoplasm</keyword>
<dbReference type="InterPro" id="IPR036621">
    <property type="entry name" value="Anticodon-bd_dom_sf"/>
</dbReference>
<dbReference type="Pfam" id="PF03129">
    <property type="entry name" value="HGTP_anticodon"/>
    <property type="match status" value="1"/>
</dbReference>
<evidence type="ECO:0000256" key="3">
    <source>
        <dbReference type="ARBA" id="ARBA00011738"/>
    </source>
</evidence>
<dbReference type="InterPro" id="IPR041715">
    <property type="entry name" value="HisRS-like_core"/>
</dbReference>
<evidence type="ECO:0000256" key="11">
    <source>
        <dbReference type="HAMAP-Rule" id="MF_00127"/>
    </source>
</evidence>
<dbReference type="SUPFAM" id="SSF52954">
    <property type="entry name" value="Class II aaRS ABD-related"/>
    <property type="match status" value="1"/>
</dbReference>
<dbReference type="InterPro" id="IPR033656">
    <property type="entry name" value="HisRS_anticodon"/>
</dbReference>
<evidence type="ECO:0000313" key="14">
    <source>
        <dbReference type="EMBL" id="QNB45299.1"/>
    </source>
</evidence>
<dbReference type="GO" id="GO:0004821">
    <property type="term" value="F:histidine-tRNA ligase activity"/>
    <property type="evidence" value="ECO:0007669"/>
    <property type="project" value="UniProtKB-UniRule"/>
</dbReference>
<evidence type="ECO:0000256" key="8">
    <source>
        <dbReference type="ARBA" id="ARBA00022917"/>
    </source>
</evidence>
<evidence type="ECO:0000256" key="6">
    <source>
        <dbReference type="ARBA" id="ARBA00022741"/>
    </source>
</evidence>
<dbReference type="GO" id="GO:0140096">
    <property type="term" value="F:catalytic activity, acting on a protein"/>
    <property type="evidence" value="ECO:0007669"/>
    <property type="project" value="UniProtKB-ARBA"/>
</dbReference>
<feature type="binding site" evidence="12">
    <location>
        <begin position="261"/>
        <end position="262"/>
    </location>
    <ligand>
        <name>L-histidine</name>
        <dbReference type="ChEBI" id="CHEBI:57595"/>
    </ligand>
</feature>
<sequence>MLTTRPRGTNDILPSEAGKWHYLEELLRLVSKQYGYQEIRTPVFEHTELFQRGVGETTDIVEKEMYTFTDRGERSLTLRPEGTAPTVRAFLEHKMYANPQPTKLYYIGPMFRYDRPQAGRYRQFHQYGVEVFGSNDPSVDAEVIAMAMDIYERLGLTGLTVELNSVGCPVCRPRHREELQKFLEKNKAKLCPTCQGRYEKNPMRILDCKNPGCQELTQGAPTTSETLCKDCSTHLEKVQSYLQALGVPYVLNPRLVRGLDYYTGTAFEITAQGIGAQSSIGGGGRYNGLISQCGGPDTPGIGFALGMERILLTLEQQGLILPTKEMIHVFIAALGKEAQTKAFTLAQSLRQKGVIVERDYLGRSLKAQLKAADRLEAVLTVILGDEEIKKNTGIVRKMANSEQVEIPLDDITAYLIEELQKEGVR</sequence>
<feature type="binding site" evidence="12">
    <location>
        <position position="130"/>
    </location>
    <ligand>
        <name>L-histidine</name>
        <dbReference type="ChEBI" id="CHEBI:57595"/>
    </ligand>
</feature>
<dbReference type="InterPro" id="IPR006195">
    <property type="entry name" value="aa-tRNA-synth_II"/>
</dbReference>
<organism evidence="14 15">
    <name type="scientific">Thermanaerosceptrum fracticalcis</name>
    <dbReference type="NCBI Taxonomy" id="1712410"/>
    <lineage>
        <taxon>Bacteria</taxon>
        <taxon>Bacillati</taxon>
        <taxon>Bacillota</taxon>
        <taxon>Clostridia</taxon>
        <taxon>Eubacteriales</taxon>
        <taxon>Peptococcaceae</taxon>
        <taxon>Thermanaerosceptrum</taxon>
    </lineage>
</organism>
<dbReference type="Gene3D" id="3.40.50.800">
    <property type="entry name" value="Anticodon-binding domain"/>
    <property type="match status" value="1"/>
</dbReference>
<dbReference type="GO" id="GO:0016740">
    <property type="term" value="F:transferase activity"/>
    <property type="evidence" value="ECO:0007669"/>
    <property type="project" value="UniProtKB-ARBA"/>
</dbReference>
<protein>
    <recommendedName>
        <fullName evidence="11">Histidine--tRNA ligase</fullName>
        <ecNumber evidence="11">6.1.1.21</ecNumber>
    </recommendedName>
    <alternativeName>
        <fullName evidence="11">Histidyl-tRNA synthetase</fullName>
        <shortName evidence="11">HisRS</shortName>
    </alternativeName>
</protein>
<keyword evidence="7 11" id="KW-0067">ATP-binding</keyword>
<dbReference type="GO" id="GO:0006427">
    <property type="term" value="P:histidyl-tRNA aminoacylation"/>
    <property type="evidence" value="ECO:0007669"/>
    <property type="project" value="UniProtKB-UniRule"/>
</dbReference>
<evidence type="ECO:0000313" key="15">
    <source>
        <dbReference type="Proteomes" id="UP000515847"/>
    </source>
</evidence>
<evidence type="ECO:0000256" key="9">
    <source>
        <dbReference type="ARBA" id="ARBA00023146"/>
    </source>
</evidence>
<feature type="binding site" evidence="12">
    <location>
        <position position="257"/>
    </location>
    <ligand>
        <name>L-histidine</name>
        <dbReference type="ChEBI" id="CHEBI:57595"/>
    </ligand>
</feature>
<keyword evidence="8 11" id="KW-0648">Protein biosynthesis</keyword>
<evidence type="ECO:0000256" key="7">
    <source>
        <dbReference type="ARBA" id="ARBA00022840"/>
    </source>
</evidence>
<feature type="binding site" evidence="12">
    <location>
        <position position="112"/>
    </location>
    <ligand>
        <name>L-histidine</name>
        <dbReference type="ChEBI" id="CHEBI:57595"/>
    </ligand>
</feature>
<dbReference type="InterPro" id="IPR045864">
    <property type="entry name" value="aa-tRNA-synth_II/BPL/LPL"/>
</dbReference>
<evidence type="ECO:0000256" key="12">
    <source>
        <dbReference type="PIRSR" id="PIRSR001549-1"/>
    </source>
</evidence>
<evidence type="ECO:0000256" key="10">
    <source>
        <dbReference type="ARBA" id="ARBA00047639"/>
    </source>
</evidence>
<dbReference type="CDD" id="cd00859">
    <property type="entry name" value="HisRS_anticodon"/>
    <property type="match status" value="1"/>
</dbReference>
<dbReference type="InterPro" id="IPR004154">
    <property type="entry name" value="Anticodon-bd"/>
</dbReference>
<dbReference type="GO" id="GO:0005524">
    <property type="term" value="F:ATP binding"/>
    <property type="evidence" value="ECO:0007669"/>
    <property type="project" value="UniProtKB-UniRule"/>
</dbReference>
<keyword evidence="5 11" id="KW-0436">Ligase</keyword>
<evidence type="ECO:0000256" key="1">
    <source>
        <dbReference type="ARBA" id="ARBA00004496"/>
    </source>
</evidence>
<dbReference type="PIRSF" id="PIRSF001549">
    <property type="entry name" value="His-tRNA_synth"/>
    <property type="match status" value="1"/>
</dbReference>
<dbReference type="NCBIfam" id="TIGR00442">
    <property type="entry name" value="hisS"/>
    <property type="match status" value="1"/>
</dbReference>
<dbReference type="InterPro" id="IPR004516">
    <property type="entry name" value="HisRS/HisZ"/>
</dbReference>
<feature type="binding site" evidence="12">
    <location>
        <begin position="81"/>
        <end position="83"/>
    </location>
    <ligand>
        <name>L-histidine</name>
        <dbReference type="ChEBI" id="CHEBI:57595"/>
    </ligand>
</feature>
<dbReference type="RefSeq" id="WP_034421738.1">
    <property type="nucleotide sequence ID" value="NZ_CP045798.1"/>
</dbReference>
<comment type="subcellular location">
    <subcellularLocation>
        <location evidence="1 11">Cytoplasm</location>
    </subcellularLocation>
</comment>
<gene>
    <name evidence="11" type="primary">hisS</name>
    <name evidence="14" type="ORF">BR63_02620</name>
</gene>
<comment type="catalytic activity">
    <reaction evidence="10 11">
        <text>tRNA(His) + L-histidine + ATP = L-histidyl-tRNA(His) + AMP + diphosphate + H(+)</text>
        <dbReference type="Rhea" id="RHEA:17313"/>
        <dbReference type="Rhea" id="RHEA-COMP:9665"/>
        <dbReference type="Rhea" id="RHEA-COMP:9689"/>
        <dbReference type="ChEBI" id="CHEBI:15378"/>
        <dbReference type="ChEBI" id="CHEBI:30616"/>
        <dbReference type="ChEBI" id="CHEBI:33019"/>
        <dbReference type="ChEBI" id="CHEBI:57595"/>
        <dbReference type="ChEBI" id="CHEBI:78442"/>
        <dbReference type="ChEBI" id="CHEBI:78527"/>
        <dbReference type="ChEBI" id="CHEBI:456215"/>
        <dbReference type="EC" id="6.1.1.21"/>
    </reaction>
</comment>
<dbReference type="FunFam" id="3.30.930.10:FF:000005">
    <property type="entry name" value="Histidine--tRNA ligase"/>
    <property type="match status" value="1"/>
</dbReference>
<dbReference type="Gene3D" id="3.30.930.10">
    <property type="entry name" value="Bira Bifunctional Protein, Domain 2"/>
    <property type="match status" value="1"/>
</dbReference>
<keyword evidence="9 11" id="KW-0030">Aminoacyl-tRNA synthetase</keyword>
<dbReference type="SUPFAM" id="SSF55681">
    <property type="entry name" value="Class II aaRS and biotin synthetases"/>
    <property type="match status" value="1"/>
</dbReference>
<evidence type="ECO:0000256" key="2">
    <source>
        <dbReference type="ARBA" id="ARBA00008226"/>
    </source>
</evidence>
<dbReference type="HAMAP" id="MF_00127">
    <property type="entry name" value="His_tRNA_synth"/>
    <property type="match status" value="1"/>
</dbReference>
<dbReference type="OrthoDB" id="9800814at2"/>
<keyword evidence="15" id="KW-1185">Reference proteome</keyword>
<dbReference type="CDD" id="cd00773">
    <property type="entry name" value="HisRS-like_core"/>
    <property type="match status" value="1"/>
</dbReference>
<proteinExistence type="inferred from homology"/>
<dbReference type="EMBL" id="CP045798">
    <property type="protein sequence ID" value="QNB45299.1"/>
    <property type="molecule type" value="Genomic_DNA"/>
</dbReference>
<dbReference type="PANTHER" id="PTHR43707:SF1">
    <property type="entry name" value="HISTIDINE--TRNA LIGASE, MITOCHONDRIAL-RELATED"/>
    <property type="match status" value="1"/>
</dbReference>
<accession>A0A7G6DZP5</accession>
<reference evidence="14 15" key="1">
    <citation type="journal article" date="2019" name="Front. Microbiol.">
        <title>Thermoanaerosceptrum fracticalcis gen. nov. sp. nov., a Novel Fumarate-Fermenting Microorganism From a Deep Fractured Carbonate Aquifer of the US Great Basin.</title>
        <authorList>
            <person name="Hamilton-Brehm S.D."/>
            <person name="Stewart L.E."/>
            <person name="Zavarin M."/>
            <person name="Caldwell M."/>
            <person name="Lawson P.A."/>
            <person name="Onstott T.C."/>
            <person name="Grzymski J."/>
            <person name="Neveux I."/>
            <person name="Lollar B.S."/>
            <person name="Russell C.E."/>
            <person name="Moser D.P."/>
        </authorList>
    </citation>
    <scope>NUCLEOTIDE SEQUENCE [LARGE SCALE GENOMIC DNA]</scope>
    <source>
        <strain evidence="14 15">DRI-13</strain>
    </source>
</reference>
<dbReference type="InterPro" id="IPR015807">
    <property type="entry name" value="His-tRNA-ligase"/>
</dbReference>